<evidence type="ECO:0000256" key="1">
    <source>
        <dbReference type="SAM" id="Phobius"/>
    </source>
</evidence>
<dbReference type="AlphaFoldDB" id="A0A0W8I4B4"/>
<keyword evidence="3" id="KW-1185">Reference proteome</keyword>
<keyword evidence="1" id="KW-1133">Transmembrane helix</keyword>
<keyword evidence="1" id="KW-0472">Membrane</keyword>
<comment type="caution">
    <text evidence="2">The sequence shown here is derived from an EMBL/GenBank/DDBJ whole genome shotgun (WGS) entry which is preliminary data.</text>
</comment>
<keyword evidence="1" id="KW-0812">Transmembrane</keyword>
<reference evidence="2 3" key="1">
    <citation type="submission" date="2015-12" db="EMBL/GenBank/DDBJ databases">
        <title>Serinicoccus chungangenesis strain CD08_5 genome sequencing and assembly.</title>
        <authorList>
            <person name="Chander A.M."/>
            <person name="Kaur G."/>
            <person name="Nair G.R."/>
            <person name="Dhawan D.K."/>
            <person name="Kochhar R.K."/>
            <person name="Mayilraj S."/>
            <person name="Bhadada S.K."/>
        </authorList>
    </citation>
    <scope>NUCLEOTIDE SEQUENCE [LARGE SCALE GENOMIC DNA]</scope>
    <source>
        <strain evidence="2 3">CD08_5</strain>
    </source>
</reference>
<evidence type="ECO:0000313" key="3">
    <source>
        <dbReference type="Proteomes" id="UP000054837"/>
    </source>
</evidence>
<evidence type="ECO:0000313" key="2">
    <source>
        <dbReference type="EMBL" id="KUG52871.1"/>
    </source>
</evidence>
<dbReference type="STRING" id="767452.AVL62_14890"/>
<accession>A0A0W8I4B4</accession>
<dbReference type="RefSeq" id="WP_058891945.1">
    <property type="nucleotide sequence ID" value="NZ_LQBL01000029.1"/>
</dbReference>
<name>A0A0W8I4B4_9MICO</name>
<proteinExistence type="predicted"/>
<dbReference type="EMBL" id="LQBL01000029">
    <property type="protein sequence ID" value="KUG52871.1"/>
    <property type="molecule type" value="Genomic_DNA"/>
</dbReference>
<feature type="transmembrane region" description="Helical" evidence="1">
    <location>
        <begin position="28"/>
        <end position="50"/>
    </location>
</feature>
<dbReference type="Proteomes" id="UP000054837">
    <property type="component" value="Unassembled WGS sequence"/>
</dbReference>
<gene>
    <name evidence="2" type="ORF">AVL62_14890</name>
</gene>
<sequence length="69" mass="7132">MKSMRAYALRVRRDLISQKDRGASALEWALIAAVVVVAAALIGAAVYNVIATRAAQVESCGNVGPGGTC</sequence>
<protein>
    <submittedName>
        <fullName evidence="2">Uncharacterized protein</fullName>
    </submittedName>
</protein>
<organism evidence="2 3">
    <name type="scientific">Serinicoccus chungangensis</name>
    <dbReference type="NCBI Taxonomy" id="767452"/>
    <lineage>
        <taxon>Bacteria</taxon>
        <taxon>Bacillati</taxon>
        <taxon>Actinomycetota</taxon>
        <taxon>Actinomycetes</taxon>
        <taxon>Micrococcales</taxon>
        <taxon>Ornithinimicrobiaceae</taxon>
        <taxon>Serinicoccus</taxon>
    </lineage>
</organism>